<name>A0ABQ9GJG8_9NEOP</name>
<accession>A0ABQ9GJG8</accession>
<gene>
    <name evidence="2" type="ORF">PR048_025767</name>
</gene>
<evidence type="ECO:0000313" key="3">
    <source>
        <dbReference type="Proteomes" id="UP001159363"/>
    </source>
</evidence>
<keyword evidence="3" id="KW-1185">Reference proteome</keyword>
<feature type="compositionally biased region" description="Polar residues" evidence="1">
    <location>
        <begin position="16"/>
        <end position="25"/>
    </location>
</feature>
<dbReference type="EMBL" id="JARBHB010000011">
    <property type="protein sequence ID" value="KAJ8872165.1"/>
    <property type="molecule type" value="Genomic_DNA"/>
</dbReference>
<sequence>MKARGKREIPEKTHRTATTSGTIPTCENPGVTRPGTEPETRKICEVNDLQARLYSLMYELADKLRSGCLLSRWKATIEPAFSRSHIACRWVGNYRLLKGALPRVIDPGCCDERRKTRIACISVSLQLRRPTYLLVQGQEARERYGRHSHARLAPHRSYAQGVQCFRPDAVLCQLNLTCSRLDFGRCHTRRLGRGDPCKHANMSSPDEDVVSGYMYLHSRNKKRKRFWVHPDFEKQHEKRWYKIARESENPTKFKQTYKVSRESFCVPEGHDGPLISKKNANYRDAVGISERLLITIKYLVTGSEYADLASYFLRGDSTTSHIVPETTAAIWKALHPLYEIWNLPNCVGAIDDIHNTCGFDCFIRSNNYRTLKDRMLKNFHNNQSIHHRQLRPQLQNRQYPPGVKD</sequence>
<feature type="compositionally biased region" description="Basic and acidic residues" evidence="1">
    <location>
        <begin position="1"/>
        <end position="14"/>
    </location>
</feature>
<proteinExistence type="predicted"/>
<evidence type="ECO:0000256" key="1">
    <source>
        <dbReference type="SAM" id="MobiDB-lite"/>
    </source>
</evidence>
<evidence type="ECO:0000313" key="2">
    <source>
        <dbReference type="EMBL" id="KAJ8872165.1"/>
    </source>
</evidence>
<comment type="caution">
    <text evidence="2">The sequence shown here is derived from an EMBL/GenBank/DDBJ whole genome shotgun (WGS) entry which is preliminary data.</text>
</comment>
<reference evidence="2 3" key="1">
    <citation type="submission" date="2023-02" db="EMBL/GenBank/DDBJ databases">
        <title>LHISI_Scaffold_Assembly.</title>
        <authorList>
            <person name="Stuart O.P."/>
            <person name="Cleave R."/>
            <person name="Magrath M.J.L."/>
            <person name="Mikheyev A.S."/>
        </authorList>
    </citation>
    <scope>NUCLEOTIDE SEQUENCE [LARGE SCALE GENOMIC DNA]</scope>
    <source>
        <strain evidence="2">Daus_M_001</strain>
        <tissue evidence="2">Leg muscle</tissue>
    </source>
</reference>
<organism evidence="2 3">
    <name type="scientific">Dryococelus australis</name>
    <dbReference type="NCBI Taxonomy" id="614101"/>
    <lineage>
        <taxon>Eukaryota</taxon>
        <taxon>Metazoa</taxon>
        <taxon>Ecdysozoa</taxon>
        <taxon>Arthropoda</taxon>
        <taxon>Hexapoda</taxon>
        <taxon>Insecta</taxon>
        <taxon>Pterygota</taxon>
        <taxon>Neoptera</taxon>
        <taxon>Polyneoptera</taxon>
        <taxon>Phasmatodea</taxon>
        <taxon>Verophasmatodea</taxon>
        <taxon>Anareolatae</taxon>
        <taxon>Phasmatidae</taxon>
        <taxon>Eurycanthinae</taxon>
        <taxon>Dryococelus</taxon>
    </lineage>
</organism>
<feature type="region of interest" description="Disordered" evidence="1">
    <location>
        <begin position="1"/>
        <end position="39"/>
    </location>
</feature>
<dbReference type="Proteomes" id="UP001159363">
    <property type="component" value="Chromosome 10"/>
</dbReference>
<protein>
    <submittedName>
        <fullName evidence="2">Uncharacterized protein</fullName>
    </submittedName>
</protein>